<reference evidence="2" key="1">
    <citation type="journal article" date="2013" name="Nat. Biotechnol.">
        <title>Chinese hamster genome sequenced from sorted chromosomes.</title>
        <authorList>
            <person name="Brinkrolf K."/>
            <person name="Rupp O."/>
            <person name="Laux H."/>
            <person name="Kollin F."/>
            <person name="Ernst W."/>
            <person name="Linke B."/>
            <person name="Kofler R."/>
            <person name="Romand S."/>
            <person name="Hesse F."/>
            <person name="Budach W.E."/>
            <person name="Galosy S."/>
            <person name="Muller D."/>
            <person name="Noll T."/>
            <person name="Wienberg J."/>
            <person name="Jostock T."/>
            <person name="Leonard M."/>
            <person name="Grillari J."/>
            <person name="Tauch A."/>
            <person name="Goesmann A."/>
            <person name="Helk B."/>
            <person name="Mott J.E."/>
            <person name="Puhler A."/>
            <person name="Borth N."/>
        </authorList>
    </citation>
    <scope>NUCLEOTIDE SEQUENCE [LARGE SCALE GENOMIC DNA]</scope>
    <source>
        <strain evidence="2">17A/GY</strain>
    </source>
</reference>
<feature type="non-terminal residue" evidence="1">
    <location>
        <position position="1"/>
    </location>
</feature>
<proteinExistence type="predicted"/>
<dbReference type="EMBL" id="KE669035">
    <property type="protein sequence ID" value="ERE83183.1"/>
    <property type="molecule type" value="Genomic_DNA"/>
</dbReference>
<dbReference type="AlphaFoldDB" id="A0A098KXD3"/>
<evidence type="ECO:0000313" key="2">
    <source>
        <dbReference type="Proteomes" id="UP000030759"/>
    </source>
</evidence>
<organism evidence="1 2">
    <name type="scientific">Cricetulus griseus</name>
    <name type="common">Chinese hamster</name>
    <name type="synonym">Cricetulus barabensis griseus</name>
    <dbReference type="NCBI Taxonomy" id="10029"/>
    <lineage>
        <taxon>Eukaryota</taxon>
        <taxon>Metazoa</taxon>
        <taxon>Chordata</taxon>
        <taxon>Craniata</taxon>
        <taxon>Vertebrata</taxon>
        <taxon>Euteleostomi</taxon>
        <taxon>Mammalia</taxon>
        <taxon>Eutheria</taxon>
        <taxon>Euarchontoglires</taxon>
        <taxon>Glires</taxon>
        <taxon>Rodentia</taxon>
        <taxon>Myomorpha</taxon>
        <taxon>Muroidea</taxon>
        <taxon>Cricetidae</taxon>
        <taxon>Cricetinae</taxon>
        <taxon>Cricetulus</taxon>
    </lineage>
</organism>
<gene>
    <name evidence="1" type="ORF">H671_2g6901</name>
</gene>
<evidence type="ECO:0000313" key="1">
    <source>
        <dbReference type="EMBL" id="ERE83183.1"/>
    </source>
</evidence>
<name>A0A098KXD3_CRIGR</name>
<protein>
    <submittedName>
        <fullName evidence="1">Uncharacterized protein</fullName>
    </submittedName>
</protein>
<accession>A0A098KXD3</accession>
<sequence length="98" mass="11004">ISLLSIYPKDNTSQKYVNISVYRSTIHSSQIVALTQFRFADFKNSSDPLRKSDGKNPARTSSVILNRYGESGQSYPVPDFSGIALFLSNQMDLRNKLV</sequence>
<dbReference type="Proteomes" id="UP000030759">
    <property type="component" value="Unassembled WGS sequence"/>
</dbReference>